<evidence type="ECO:0000256" key="4">
    <source>
        <dbReference type="ARBA" id="ARBA00022741"/>
    </source>
</evidence>
<comment type="similarity">
    <text evidence="1 7">Belongs to the folylpolyglutamate synthase family.</text>
</comment>
<dbReference type="SUPFAM" id="SSF53623">
    <property type="entry name" value="MurD-like peptide ligases, catalytic domain"/>
    <property type="match status" value="1"/>
</dbReference>
<dbReference type="Gene3D" id="3.40.1190.10">
    <property type="entry name" value="Mur-like, catalytic domain"/>
    <property type="match status" value="1"/>
</dbReference>
<proteinExistence type="inferred from homology"/>
<protein>
    <submittedName>
        <fullName evidence="8">Bifunctional folylpolyglutamate synthase/dihydrofolate synthase</fullName>
    </submittedName>
</protein>
<dbReference type="RefSeq" id="WP_249867392.1">
    <property type="nucleotide sequence ID" value="NZ_JAMGBC010000001.1"/>
</dbReference>
<dbReference type="Gene3D" id="3.90.190.20">
    <property type="entry name" value="Mur ligase, C-terminal domain"/>
    <property type="match status" value="1"/>
</dbReference>
<evidence type="ECO:0000256" key="7">
    <source>
        <dbReference type="PIRNR" id="PIRNR001563"/>
    </source>
</evidence>
<accession>A0ABT0RET0</accession>
<evidence type="ECO:0000256" key="5">
    <source>
        <dbReference type="ARBA" id="ARBA00022840"/>
    </source>
</evidence>
<name>A0ABT0RET0_9SPHN</name>
<dbReference type="SUPFAM" id="SSF53244">
    <property type="entry name" value="MurD-like peptide ligases, peptide-binding domain"/>
    <property type="match status" value="1"/>
</dbReference>
<keyword evidence="6" id="KW-0460">Magnesium</keyword>
<keyword evidence="5 7" id="KW-0067">ATP-binding</keyword>
<dbReference type="PANTHER" id="PTHR11136">
    <property type="entry name" value="FOLYLPOLYGLUTAMATE SYNTHASE-RELATED"/>
    <property type="match status" value="1"/>
</dbReference>
<dbReference type="Proteomes" id="UP001165343">
    <property type="component" value="Unassembled WGS sequence"/>
</dbReference>
<gene>
    <name evidence="8" type="ORF">LZ519_03795</name>
</gene>
<keyword evidence="2 7" id="KW-0436">Ligase</keyword>
<keyword evidence="3" id="KW-0479">Metal-binding</keyword>
<dbReference type="PANTHER" id="PTHR11136:SF0">
    <property type="entry name" value="DIHYDROFOLATE SYNTHETASE-RELATED"/>
    <property type="match status" value="1"/>
</dbReference>
<organism evidence="8 9">
    <name type="scientific">Sphingomonas anseongensis</name>
    <dbReference type="NCBI Taxonomy" id="2908207"/>
    <lineage>
        <taxon>Bacteria</taxon>
        <taxon>Pseudomonadati</taxon>
        <taxon>Pseudomonadota</taxon>
        <taxon>Alphaproteobacteria</taxon>
        <taxon>Sphingomonadales</taxon>
        <taxon>Sphingomonadaceae</taxon>
        <taxon>Sphingomonas</taxon>
    </lineage>
</organism>
<evidence type="ECO:0000256" key="1">
    <source>
        <dbReference type="ARBA" id="ARBA00008276"/>
    </source>
</evidence>
<comment type="caution">
    <text evidence="8">The sequence shown here is derived from an EMBL/GenBank/DDBJ whole genome shotgun (WGS) entry which is preliminary data.</text>
</comment>
<keyword evidence="9" id="KW-1185">Reference proteome</keyword>
<dbReference type="InterPro" id="IPR018109">
    <property type="entry name" value="Folylpolyglutamate_synth_CS"/>
</dbReference>
<evidence type="ECO:0000256" key="3">
    <source>
        <dbReference type="ARBA" id="ARBA00022723"/>
    </source>
</evidence>
<keyword evidence="4 7" id="KW-0547">Nucleotide-binding</keyword>
<dbReference type="NCBIfam" id="TIGR01499">
    <property type="entry name" value="folC"/>
    <property type="match status" value="1"/>
</dbReference>
<dbReference type="PIRSF" id="PIRSF001563">
    <property type="entry name" value="Folylpolyglu_synth"/>
    <property type="match status" value="1"/>
</dbReference>
<dbReference type="InterPro" id="IPR001645">
    <property type="entry name" value="Folylpolyglutamate_synth"/>
</dbReference>
<evidence type="ECO:0000256" key="2">
    <source>
        <dbReference type="ARBA" id="ARBA00022598"/>
    </source>
</evidence>
<dbReference type="PROSITE" id="PS01012">
    <property type="entry name" value="FOLYLPOLYGLU_SYNT_2"/>
    <property type="match status" value="1"/>
</dbReference>
<dbReference type="EMBL" id="JAMGBC010000001">
    <property type="protein sequence ID" value="MCL6678440.1"/>
    <property type="molecule type" value="Genomic_DNA"/>
</dbReference>
<evidence type="ECO:0000313" key="8">
    <source>
        <dbReference type="EMBL" id="MCL6678440.1"/>
    </source>
</evidence>
<dbReference type="InterPro" id="IPR036565">
    <property type="entry name" value="Mur-like_cat_sf"/>
</dbReference>
<sequence length="436" mass="46851">MADFARSDSGAVQTQLDRLAKLSPGGDRLGLERIVQLLDRLGRPQDRLPPVLHIAGTNGKGSTCAFLRAMLEAAGFNVHMFTSPHLVRFNERIRIAGKLVTDEQLAELLTEVLDCSQDIEPSFFEVATAAALLAFSRTPADACILEVGLGGRLDATNVVDRPLVCGIAGLGIDHRQWLGNRLSDIAGEKAAIAKRGVPLVTQRYSPPAAHQVQRKAEEAGAPWIGRGALWESRLIRGEIHYRDSHGALTLPMPSLPGRHQADNASLAVAMLRHQDVLTVAPEAMAKGIRSATWPARLQKLAAGPLTAMLPKGSELWIDGGHNASAARQVADHLRRTARDNLPLVLIFASLTTKDPRAMLKPFAGLASEIHTVPIADYDCRPPTALAELAAELGFRASGNETVEQALGRVGQPARVLIFGSLYLAGEVFRANGEIPD</sequence>
<dbReference type="InterPro" id="IPR036615">
    <property type="entry name" value="Mur_ligase_C_dom_sf"/>
</dbReference>
<reference evidence="8" key="1">
    <citation type="submission" date="2022-05" db="EMBL/GenBank/DDBJ databases">
        <authorList>
            <person name="Jo J.-H."/>
            <person name="Im W.-T."/>
        </authorList>
    </citation>
    <scope>NUCLEOTIDE SEQUENCE</scope>
    <source>
        <strain evidence="8">RG327</strain>
    </source>
</reference>
<evidence type="ECO:0000256" key="6">
    <source>
        <dbReference type="ARBA" id="ARBA00022842"/>
    </source>
</evidence>
<evidence type="ECO:0000313" key="9">
    <source>
        <dbReference type="Proteomes" id="UP001165343"/>
    </source>
</evidence>